<dbReference type="Pfam" id="PF00589">
    <property type="entry name" value="Phage_integrase"/>
    <property type="match status" value="1"/>
</dbReference>
<evidence type="ECO:0000256" key="3">
    <source>
        <dbReference type="PROSITE-ProRule" id="PRU01248"/>
    </source>
</evidence>
<dbReference type="PANTHER" id="PTHR30349:SF81">
    <property type="entry name" value="TYROSINE RECOMBINASE XERC"/>
    <property type="match status" value="1"/>
</dbReference>
<dbReference type="RefSeq" id="WP_366923749.1">
    <property type="nucleotide sequence ID" value="NZ_CP121694.1"/>
</dbReference>
<dbReference type="KEGG" id="dbc:MFMK1_001778"/>
<dbReference type="CDD" id="cd01188">
    <property type="entry name" value="INT_RitA_C_like"/>
    <property type="match status" value="1"/>
</dbReference>
<evidence type="ECO:0000259" key="5">
    <source>
        <dbReference type="PROSITE" id="PS51900"/>
    </source>
</evidence>
<dbReference type="AlphaFoldDB" id="A0AAU0UN28"/>
<keyword evidence="2" id="KW-0233">DNA recombination</keyword>
<feature type="domain" description="Tyr recombinase" evidence="4">
    <location>
        <begin position="211"/>
        <end position="397"/>
    </location>
</feature>
<dbReference type="SUPFAM" id="SSF56349">
    <property type="entry name" value="DNA breaking-rejoining enzymes"/>
    <property type="match status" value="1"/>
</dbReference>
<dbReference type="InterPro" id="IPR011010">
    <property type="entry name" value="DNA_brk_join_enz"/>
</dbReference>
<reference evidence="7 8" key="1">
    <citation type="submission" date="2023-04" db="EMBL/GenBank/DDBJ databases">
        <authorList>
            <person name="Hsu D."/>
        </authorList>
    </citation>
    <scope>NUCLEOTIDE SEQUENCE [LARGE SCALE GENOMIC DNA]</scope>
    <source>
        <strain evidence="7 8">MK1</strain>
    </source>
</reference>
<dbReference type="EMBL" id="CP121694">
    <property type="protein sequence ID" value="WRO21957.1"/>
    <property type="molecule type" value="Genomic_DNA"/>
</dbReference>
<dbReference type="PANTHER" id="PTHR30349">
    <property type="entry name" value="PHAGE INTEGRASE-RELATED"/>
    <property type="match status" value="1"/>
</dbReference>
<dbReference type="PROSITE" id="PS51898">
    <property type="entry name" value="TYR_RECOMBINASE"/>
    <property type="match status" value="1"/>
</dbReference>
<name>A0AAU0UN28_9FIRM</name>
<proteinExistence type="predicted"/>
<keyword evidence="1 3" id="KW-0238">DNA-binding</keyword>
<organism evidence="7 8">
    <name type="scientific">Metallumcola ferriviriculae</name>
    <dbReference type="NCBI Taxonomy" id="3039180"/>
    <lineage>
        <taxon>Bacteria</taxon>
        <taxon>Bacillati</taxon>
        <taxon>Bacillota</taxon>
        <taxon>Clostridia</taxon>
        <taxon>Neomoorellales</taxon>
        <taxon>Desulfitibacteraceae</taxon>
        <taxon>Metallumcola</taxon>
    </lineage>
</organism>
<dbReference type="InterPro" id="IPR010998">
    <property type="entry name" value="Integrase_recombinase_N"/>
</dbReference>
<evidence type="ECO:0000259" key="4">
    <source>
        <dbReference type="PROSITE" id="PS51898"/>
    </source>
</evidence>
<evidence type="ECO:0000313" key="7">
    <source>
        <dbReference type="EMBL" id="WRO21957.1"/>
    </source>
</evidence>
<dbReference type="PROSITE" id="PS51900">
    <property type="entry name" value="CB"/>
    <property type="match status" value="1"/>
</dbReference>
<dbReference type="Proteomes" id="UP001329915">
    <property type="component" value="Chromosome"/>
</dbReference>
<dbReference type="InterPro" id="IPR002104">
    <property type="entry name" value="Integrase_catalytic"/>
</dbReference>
<dbReference type="Gene3D" id="1.10.150.130">
    <property type="match status" value="1"/>
</dbReference>
<evidence type="ECO:0000256" key="2">
    <source>
        <dbReference type="ARBA" id="ARBA00023172"/>
    </source>
</evidence>
<dbReference type="InterPro" id="IPR044068">
    <property type="entry name" value="CB"/>
</dbReference>
<sequence length="410" mass="46381">MQKIMEAIECVLAFLRNIPLSSSSIRQYKIYLLSNIVPYCEVNCIRIFSDDEMHAYAEEQMSKAKNGEFSKSTAIHRRKAAALLTDCMQGRELVWEHKNFKQQKLCEYFEEILADYSTHLSQSLAPRTIRTHIGIIRQFLVFIEQNGMQNFNKLRSNNVKDFIANAAPNNKASMSKFTGATRKFLSHLADTGLASINAEWNLINPAPRYRKLLPCFSDKEADAILDSVDRTTPIGKRDYAIIMLALWTGLRGVDVLDLKRSDIDWNRKVIDVVQGKTVVGIQTELSSGVGNAIADYILNGRPETDSPYIFVRHRRPYDRLSDTAGRDIMVRSLCKAGISHEAWDGKSFHALRRTFGTRLVRAGVPIRSVGEMLGHANPNSAKRYVALDTEGLRICCLDISMFRTKKVGLL</sequence>
<keyword evidence="8" id="KW-1185">Reference proteome</keyword>
<dbReference type="EMBL" id="CP121694">
    <property type="protein sequence ID" value="WRO20871.1"/>
    <property type="molecule type" value="Genomic_DNA"/>
</dbReference>
<dbReference type="GO" id="GO:0003677">
    <property type="term" value="F:DNA binding"/>
    <property type="evidence" value="ECO:0007669"/>
    <property type="project" value="UniProtKB-UniRule"/>
</dbReference>
<dbReference type="Gene3D" id="1.10.443.10">
    <property type="entry name" value="Intergrase catalytic core"/>
    <property type="match status" value="1"/>
</dbReference>
<evidence type="ECO:0000313" key="6">
    <source>
        <dbReference type="EMBL" id="WRO20871.1"/>
    </source>
</evidence>
<dbReference type="GO" id="GO:0006310">
    <property type="term" value="P:DNA recombination"/>
    <property type="evidence" value="ECO:0007669"/>
    <property type="project" value="UniProtKB-KW"/>
</dbReference>
<feature type="domain" description="Core-binding (CB)" evidence="5">
    <location>
        <begin position="107"/>
        <end position="189"/>
    </location>
</feature>
<gene>
    <name evidence="6" type="ORF">MFMK1_000661</name>
    <name evidence="7" type="ORF">MFMK1_001778</name>
</gene>
<protein>
    <submittedName>
        <fullName evidence="7">Tyrosine-type recombinase/integrase</fullName>
    </submittedName>
</protein>
<dbReference type="InterPro" id="IPR050090">
    <property type="entry name" value="Tyrosine_recombinase_XerCD"/>
</dbReference>
<evidence type="ECO:0000313" key="8">
    <source>
        <dbReference type="Proteomes" id="UP001329915"/>
    </source>
</evidence>
<evidence type="ECO:0000256" key="1">
    <source>
        <dbReference type="ARBA" id="ARBA00023125"/>
    </source>
</evidence>
<dbReference type="GO" id="GO:0015074">
    <property type="term" value="P:DNA integration"/>
    <property type="evidence" value="ECO:0007669"/>
    <property type="project" value="InterPro"/>
</dbReference>
<accession>A0AAU0UN28</accession>
<dbReference type="KEGG" id="dbc:MFMK1_000661"/>
<dbReference type="InterPro" id="IPR013762">
    <property type="entry name" value="Integrase-like_cat_sf"/>
</dbReference>